<comment type="caution">
    <text evidence="2">The sequence shown here is derived from an EMBL/GenBank/DDBJ whole genome shotgun (WGS) entry which is preliminary data.</text>
</comment>
<dbReference type="SMART" id="SM00256">
    <property type="entry name" value="FBOX"/>
    <property type="match status" value="1"/>
</dbReference>
<dbReference type="InterPro" id="IPR057499">
    <property type="entry name" value="Kelch_FKB95"/>
</dbReference>
<dbReference type="Pfam" id="PF00646">
    <property type="entry name" value="F-box"/>
    <property type="match status" value="1"/>
</dbReference>
<proteinExistence type="predicted"/>
<evidence type="ECO:0000313" key="2">
    <source>
        <dbReference type="EMBL" id="KAG5611786.1"/>
    </source>
</evidence>
<evidence type="ECO:0000259" key="1">
    <source>
        <dbReference type="SMART" id="SM00256"/>
    </source>
</evidence>
<protein>
    <recommendedName>
        <fullName evidence="1">F-box domain-containing protein</fullName>
    </recommendedName>
</protein>
<organism evidence="2 3">
    <name type="scientific">Solanum commersonii</name>
    <name type="common">Commerson's wild potato</name>
    <name type="synonym">Commerson's nightshade</name>
    <dbReference type="NCBI Taxonomy" id="4109"/>
    <lineage>
        <taxon>Eukaryota</taxon>
        <taxon>Viridiplantae</taxon>
        <taxon>Streptophyta</taxon>
        <taxon>Embryophyta</taxon>
        <taxon>Tracheophyta</taxon>
        <taxon>Spermatophyta</taxon>
        <taxon>Magnoliopsida</taxon>
        <taxon>eudicotyledons</taxon>
        <taxon>Gunneridae</taxon>
        <taxon>Pentapetalae</taxon>
        <taxon>asterids</taxon>
        <taxon>lamiids</taxon>
        <taxon>Solanales</taxon>
        <taxon>Solanaceae</taxon>
        <taxon>Solanoideae</taxon>
        <taxon>Solaneae</taxon>
        <taxon>Solanum</taxon>
    </lineage>
</organism>
<accession>A0A9J5ZGI7</accession>
<dbReference type="Proteomes" id="UP000824120">
    <property type="component" value="Chromosome 4"/>
</dbReference>
<name>A0A9J5ZGI7_SOLCO</name>
<dbReference type="InterPro" id="IPR001810">
    <property type="entry name" value="F-box_dom"/>
</dbReference>
<evidence type="ECO:0000313" key="3">
    <source>
        <dbReference type="Proteomes" id="UP000824120"/>
    </source>
</evidence>
<dbReference type="InterPro" id="IPR006652">
    <property type="entry name" value="Kelch_1"/>
</dbReference>
<dbReference type="Gene3D" id="2.120.10.80">
    <property type="entry name" value="Kelch-type beta propeller"/>
    <property type="match status" value="1"/>
</dbReference>
<dbReference type="CDD" id="cd22152">
    <property type="entry name" value="F-box_AtAFR-like"/>
    <property type="match status" value="1"/>
</dbReference>
<dbReference type="Pfam" id="PF25210">
    <property type="entry name" value="Kelch_FKB95"/>
    <property type="match status" value="1"/>
</dbReference>
<dbReference type="InterPro" id="IPR050354">
    <property type="entry name" value="F-box/kelch-repeat_ARATH"/>
</dbReference>
<dbReference type="SMART" id="SM00612">
    <property type="entry name" value="Kelch"/>
    <property type="match status" value="2"/>
</dbReference>
<dbReference type="SUPFAM" id="SSF117281">
    <property type="entry name" value="Kelch motif"/>
    <property type="match status" value="1"/>
</dbReference>
<dbReference type="InterPro" id="IPR036047">
    <property type="entry name" value="F-box-like_dom_sf"/>
</dbReference>
<dbReference type="PANTHER" id="PTHR24414:SF23">
    <property type="entry name" value="F-BOX_KELCH-REPEAT PROTEIN SKIP6"/>
    <property type="match status" value="1"/>
</dbReference>
<dbReference type="InterPro" id="IPR015915">
    <property type="entry name" value="Kelch-typ_b-propeller"/>
</dbReference>
<dbReference type="SUPFAM" id="SSF81383">
    <property type="entry name" value="F-box domain"/>
    <property type="match status" value="1"/>
</dbReference>
<feature type="domain" description="F-box" evidence="1">
    <location>
        <begin position="14"/>
        <end position="54"/>
    </location>
</feature>
<reference evidence="2 3" key="1">
    <citation type="submission" date="2020-09" db="EMBL/GenBank/DDBJ databases">
        <title>De no assembly of potato wild relative species, Solanum commersonii.</title>
        <authorList>
            <person name="Cho K."/>
        </authorList>
    </citation>
    <scope>NUCLEOTIDE SEQUENCE [LARGE SCALE GENOMIC DNA]</scope>
    <source>
        <strain evidence="2">LZ3.2</strain>
        <tissue evidence="2">Leaf</tissue>
    </source>
</reference>
<dbReference type="AlphaFoldDB" id="A0A9J5ZGI7"/>
<dbReference type="PANTHER" id="PTHR24414">
    <property type="entry name" value="F-BOX/KELCH-REPEAT PROTEIN SKIP4"/>
    <property type="match status" value="1"/>
</dbReference>
<dbReference type="EMBL" id="JACXVP010000004">
    <property type="protein sequence ID" value="KAG5611786.1"/>
    <property type="molecule type" value="Genomic_DNA"/>
</dbReference>
<dbReference type="OrthoDB" id="45365at2759"/>
<keyword evidence="3" id="KW-1185">Reference proteome</keyword>
<sequence>MADLSSQSQLIPNLPDDIALQCLARVPRSHHPILSIVSKSWRCILSSTALYTTRSILRTTETFLYLNIRVNSTFHWYTLFHNLIFTNPEKPRKLFPLSSIPTKPIGPAFAVLGSRIYVIGGSIGEIPSNNVWVFDCRFNCWEIGPRMRIGREFAAAGVVNGKIYVMGGCVVDNWARSMNWAEVFDPTTGLWTALPSPIEVRDKWMHASAVVGEKMYAMADRGGVVYDVGGCEWGSVSKRLDLGWRGRAAVVGGVLYCYDYLGKIRGYDVKEDVWKELKGVDKGLPKFLCGATMVNFDDRLCVVWEGKGRGKEVDIMCAEIEVWKDEDGGLSGNILWSDMILVVPNGASIVQCLAIEGAGHTCNELSSQMPACLGCIIILRLSLRAIFQIEVSASGSTFSARLSSCRLISCRFKCICNSHAEYCGRSSFNHTSNDDEFRHVRNTQLSSTTTSRPQFQVILLVVHVTLFIPSLSRI</sequence>
<gene>
    <name evidence="2" type="ORF">H5410_023067</name>
</gene>